<name>A0A0C2GLD9_9BILA</name>
<dbReference type="EMBL" id="KN731617">
    <property type="protein sequence ID" value="KIH59774.1"/>
    <property type="molecule type" value="Genomic_DNA"/>
</dbReference>
<evidence type="ECO:0008006" key="3">
    <source>
        <dbReference type="Google" id="ProtNLM"/>
    </source>
</evidence>
<sequence>MAENPTSYKVCIFGDLGYYHGNSTASIIRNGLSGKFDFIVHVGKSLSIYSQYHR</sequence>
<protein>
    <recommendedName>
        <fullName evidence="3">Calcineurin-like phosphoesterase domain-containing protein</fullName>
    </recommendedName>
</protein>
<organism evidence="1 2">
    <name type="scientific">Ancylostoma duodenale</name>
    <dbReference type="NCBI Taxonomy" id="51022"/>
    <lineage>
        <taxon>Eukaryota</taxon>
        <taxon>Metazoa</taxon>
        <taxon>Ecdysozoa</taxon>
        <taxon>Nematoda</taxon>
        <taxon>Chromadorea</taxon>
        <taxon>Rhabditida</taxon>
        <taxon>Rhabditina</taxon>
        <taxon>Rhabditomorpha</taxon>
        <taxon>Strongyloidea</taxon>
        <taxon>Ancylostomatidae</taxon>
        <taxon>Ancylostomatinae</taxon>
        <taxon>Ancylostoma</taxon>
    </lineage>
</organism>
<evidence type="ECO:0000313" key="1">
    <source>
        <dbReference type="EMBL" id="KIH59774.1"/>
    </source>
</evidence>
<dbReference type="Proteomes" id="UP000054047">
    <property type="component" value="Unassembled WGS sequence"/>
</dbReference>
<dbReference type="OrthoDB" id="45007at2759"/>
<reference evidence="1 2" key="1">
    <citation type="submission" date="2013-12" db="EMBL/GenBank/DDBJ databases">
        <title>Draft genome of the parsitic nematode Ancylostoma duodenale.</title>
        <authorList>
            <person name="Mitreva M."/>
        </authorList>
    </citation>
    <scope>NUCLEOTIDE SEQUENCE [LARGE SCALE GENOMIC DNA]</scope>
    <source>
        <strain evidence="1 2">Zhejiang</strain>
    </source>
</reference>
<evidence type="ECO:0000313" key="2">
    <source>
        <dbReference type="Proteomes" id="UP000054047"/>
    </source>
</evidence>
<keyword evidence="2" id="KW-1185">Reference proteome</keyword>
<accession>A0A0C2GLD9</accession>
<gene>
    <name evidence="1" type="ORF">ANCDUO_09982</name>
</gene>
<dbReference type="AlphaFoldDB" id="A0A0C2GLD9"/>
<proteinExistence type="predicted"/>